<feature type="domain" description="ABC transmembrane type-1" evidence="8">
    <location>
        <begin position="67"/>
        <end position="281"/>
    </location>
</feature>
<accession>A0A412Z097</accession>
<feature type="transmembrane region" description="Helical" evidence="7">
    <location>
        <begin position="12"/>
        <end position="34"/>
    </location>
</feature>
<dbReference type="RefSeq" id="WP_002576535.1">
    <property type="nucleotide sequence ID" value="NZ_BAABZS010000001.1"/>
</dbReference>
<dbReference type="EMBL" id="QSHZ01000005">
    <property type="protein sequence ID" value="RHC57336.1"/>
    <property type="molecule type" value="Genomic_DNA"/>
</dbReference>
<organism evidence="9 12">
    <name type="scientific">Enterocloster bolteae</name>
    <dbReference type="NCBI Taxonomy" id="208479"/>
    <lineage>
        <taxon>Bacteria</taxon>
        <taxon>Bacillati</taxon>
        <taxon>Bacillota</taxon>
        <taxon>Clostridia</taxon>
        <taxon>Lachnospirales</taxon>
        <taxon>Lachnospiraceae</taxon>
        <taxon>Enterocloster</taxon>
    </lineage>
</organism>
<dbReference type="Gene3D" id="1.10.3720.10">
    <property type="entry name" value="MetI-like"/>
    <property type="match status" value="1"/>
</dbReference>
<dbReference type="PROSITE" id="PS50928">
    <property type="entry name" value="ABC_TM1"/>
    <property type="match status" value="1"/>
</dbReference>
<dbReference type="GO" id="GO:0005886">
    <property type="term" value="C:plasma membrane"/>
    <property type="evidence" value="ECO:0007669"/>
    <property type="project" value="UniProtKB-SubCell"/>
</dbReference>
<evidence type="ECO:0000313" key="12">
    <source>
        <dbReference type="Proteomes" id="UP000284543"/>
    </source>
</evidence>
<comment type="similarity">
    <text evidence="7">Belongs to the binding-protein-dependent transport system permease family.</text>
</comment>
<evidence type="ECO:0000256" key="5">
    <source>
        <dbReference type="ARBA" id="ARBA00022989"/>
    </source>
</evidence>
<dbReference type="CDD" id="cd06261">
    <property type="entry name" value="TM_PBP2"/>
    <property type="match status" value="1"/>
</dbReference>
<evidence type="ECO:0000259" key="8">
    <source>
        <dbReference type="PROSITE" id="PS50928"/>
    </source>
</evidence>
<dbReference type="Proteomes" id="UP000284543">
    <property type="component" value="Unassembled WGS sequence"/>
</dbReference>
<evidence type="ECO:0000313" key="9">
    <source>
        <dbReference type="EMBL" id="RGV73308.1"/>
    </source>
</evidence>
<feature type="transmembrane region" description="Helical" evidence="7">
    <location>
        <begin position="260"/>
        <end position="281"/>
    </location>
</feature>
<evidence type="ECO:0000256" key="4">
    <source>
        <dbReference type="ARBA" id="ARBA00022692"/>
    </source>
</evidence>
<evidence type="ECO:0000256" key="7">
    <source>
        <dbReference type="RuleBase" id="RU363032"/>
    </source>
</evidence>
<comment type="caution">
    <text evidence="9">The sequence shown here is derived from an EMBL/GenBank/DDBJ whole genome shotgun (WGS) entry which is preliminary data.</text>
</comment>
<dbReference type="PANTHER" id="PTHR43005">
    <property type="entry name" value="BLR7065 PROTEIN"/>
    <property type="match status" value="1"/>
</dbReference>
<dbReference type="InterPro" id="IPR035906">
    <property type="entry name" value="MetI-like_sf"/>
</dbReference>
<comment type="subcellular location">
    <subcellularLocation>
        <location evidence="1 7">Cell membrane</location>
        <topology evidence="1 7">Multi-pass membrane protein</topology>
    </subcellularLocation>
</comment>
<dbReference type="Proteomes" id="UP000283975">
    <property type="component" value="Unassembled WGS sequence"/>
</dbReference>
<gene>
    <name evidence="10" type="ORF">DW839_06420</name>
    <name evidence="9" type="ORF">DWW02_20905</name>
</gene>
<name>A0A412Z097_9FIRM</name>
<keyword evidence="3" id="KW-1003">Cell membrane</keyword>
<dbReference type="InterPro" id="IPR000515">
    <property type="entry name" value="MetI-like"/>
</dbReference>
<evidence type="ECO:0000256" key="3">
    <source>
        <dbReference type="ARBA" id="ARBA00022475"/>
    </source>
</evidence>
<keyword evidence="5 7" id="KW-1133">Transmembrane helix</keyword>
<sequence>MGKFLERHFSLVFFLPVAVLSVLLIIYPMLYGIYVSFFDTNLVNKWNFVGTKNYQALISNAAFRNSLSVNFKFILIVVAGHFVIGTILATILNKNIRGRVFFRCILMLPWLIPEVVFAVLFKWILNPQYGIINYTLMNLGVLSDPISWLGSVNTALPIVAIICIIKGYPFVMIMVLSALQTVPQDIYEASQVDGCSRIKAFWHITVPSILPVLAVAFILDTVNWFKHYTMVNLLTGGGPANSTSLVSVTIYKTAFGSFKFGLAGAMAVVVFIICYIMSWIYRRLTDEKS</sequence>
<dbReference type="GO" id="GO:0055085">
    <property type="term" value="P:transmembrane transport"/>
    <property type="evidence" value="ECO:0007669"/>
    <property type="project" value="InterPro"/>
</dbReference>
<feature type="transmembrane region" description="Helical" evidence="7">
    <location>
        <begin position="73"/>
        <end position="92"/>
    </location>
</feature>
<dbReference type="GeneID" id="23114646"/>
<evidence type="ECO:0000256" key="2">
    <source>
        <dbReference type="ARBA" id="ARBA00022448"/>
    </source>
</evidence>
<feature type="transmembrane region" description="Helical" evidence="7">
    <location>
        <begin position="155"/>
        <end position="179"/>
    </location>
</feature>
<dbReference type="PANTHER" id="PTHR43005:SF1">
    <property type="entry name" value="SPERMIDINE_PUTRESCINE TRANSPORT SYSTEM PERMEASE PROTEIN"/>
    <property type="match status" value="1"/>
</dbReference>
<evidence type="ECO:0000313" key="10">
    <source>
        <dbReference type="EMBL" id="RHC57336.1"/>
    </source>
</evidence>
<dbReference type="Pfam" id="PF00528">
    <property type="entry name" value="BPD_transp_1"/>
    <property type="match status" value="1"/>
</dbReference>
<keyword evidence="4 7" id="KW-0812">Transmembrane</keyword>
<feature type="transmembrane region" description="Helical" evidence="7">
    <location>
        <begin position="104"/>
        <end position="125"/>
    </location>
</feature>
<protein>
    <submittedName>
        <fullName evidence="9">Sugar ABC transporter permease</fullName>
    </submittedName>
</protein>
<reference evidence="11 12" key="1">
    <citation type="submission" date="2018-08" db="EMBL/GenBank/DDBJ databases">
        <title>A genome reference for cultivated species of the human gut microbiota.</title>
        <authorList>
            <person name="Zou Y."/>
            <person name="Xue W."/>
            <person name="Luo G."/>
        </authorList>
    </citation>
    <scope>NUCLEOTIDE SEQUENCE [LARGE SCALE GENOMIC DNA]</scope>
    <source>
        <strain evidence="9 12">AF14-18</strain>
        <strain evidence="10 11">AM35-14</strain>
    </source>
</reference>
<proteinExistence type="inferred from homology"/>
<feature type="transmembrane region" description="Helical" evidence="7">
    <location>
        <begin position="200"/>
        <end position="219"/>
    </location>
</feature>
<keyword evidence="6 7" id="KW-0472">Membrane</keyword>
<keyword evidence="2 7" id="KW-0813">Transport</keyword>
<evidence type="ECO:0000256" key="6">
    <source>
        <dbReference type="ARBA" id="ARBA00023136"/>
    </source>
</evidence>
<dbReference type="EMBL" id="QRZM01000010">
    <property type="protein sequence ID" value="RGV73308.1"/>
    <property type="molecule type" value="Genomic_DNA"/>
</dbReference>
<evidence type="ECO:0000313" key="11">
    <source>
        <dbReference type="Proteomes" id="UP000283975"/>
    </source>
</evidence>
<evidence type="ECO:0000256" key="1">
    <source>
        <dbReference type="ARBA" id="ARBA00004651"/>
    </source>
</evidence>
<dbReference type="SUPFAM" id="SSF161098">
    <property type="entry name" value="MetI-like"/>
    <property type="match status" value="1"/>
</dbReference>
<dbReference type="AlphaFoldDB" id="A0A412Z097"/>